<keyword evidence="10" id="KW-0675">Receptor</keyword>
<protein>
    <submittedName>
        <fullName evidence="10">B-cell antigen receptor complex-associated protein alpha chain</fullName>
    </submittedName>
</protein>
<accession>R4Z9U3</accession>
<keyword evidence="2 7" id="KW-0812">Transmembrane</keyword>
<dbReference type="GO" id="GO:0009897">
    <property type="term" value="C:external side of plasma membrane"/>
    <property type="evidence" value="ECO:0007669"/>
    <property type="project" value="TreeGrafter"/>
</dbReference>
<reference evidence="9" key="1">
    <citation type="submission" date="2012-11" db="EMBL/GenBank/DDBJ databases">
        <title>B cell receptor accessory molecule CD79a: characterisation and expression analysis in a cartilaginous fish, the spiny dogfish (Squalus acanthias).</title>
        <authorList>
            <person name="Li R."/>
            <person name="Dooley H."/>
            <person name="Wang T."/>
            <person name="Secombes C.J."/>
        </authorList>
    </citation>
    <scope>NUCLEOTIDE SEQUENCE</scope>
    <source>
        <tissue evidence="9">Spleen</tissue>
    </source>
</reference>
<dbReference type="GO" id="GO:0019815">
    <property type="term" value="C:B cell receptor complex"/>
    <property type="evidence" value="ECO:0007669"/>
    <property type="project" value="TreeGrafter"/>
</dbReference>
<dbReference type="PANTHER" id="PTHR14334">
    <property type="entry name" value="B-CELL ANTIGEN RECEPTOR COMPLEX-ASSOCIATED PROTEIN"/>
    <property type="match status" value="1"/>
</dbReference>
<dbReference type="InterPro" id="IPR003110">
    <property type="entry name" value="Phos_immunorcpt_sig_ITAM"/>
</dbReference>
<feature type="coiled-coil region" evidence="6">
    <location>
        <begin position="149"/>
        <end position="176"/>
    </location>
</feature>
<dbReference type="GO" id="GO:0050853">
    <property type="term" value="P:B cell receptor signaling pathway"/>
    <property type="evidence" value="ECO:0007669"/>
    <property type="project" value="TreeGrafter"/>
</dbReference>
<evidence type="ECO:0000256" key="4">
    <source>
        <dbReference type="ARBA" id="ARBA00023136"/>
    </source>
</evidence>
<keyword evidence="3 7" id="KW-1133">Transmembrane helix</keyword>
<organism evidence="10">
    <name type="scientific">Squalus acanthias</name>
    <name type="common">Spiny dogfish</name>
    <dbReference type="NCBI Taxonomy" id="7797"/>
    <lineage>
        <taxon>Eukaryota</taxon>
        <taxon>Metazoa</taxon>
        <taxon>Chordata</taxon>
        <taxon>Craniata</taxon>
        <taxon>Vertebrata</taxon>
        <taxon>Chondrichthyes</taxon>
        <taxon>Elasmobranchii</taxon>
        <taxon>Squalomorphii</taxon>
        <taxon>Squaliformes</taxon>
        <taxon>Squalidae</taxon>
        <taxon>Squalus</taxon>
    </lineage>
</organism>
<proteinExistence type="evidence at transcript level"/>
<dbReference type="PROSITE" id="PS51055">
    <property type="entry name" value="ITAM_1"/>
    <property type="match status" value="1"/>
</dbReference>
<evidence type="ECO:0000256" key="3">
    <source>
        <dbReference type="ARBA" id="ARBA00022989"/>
    </source>
</evidence>
<evidence type="ECO:0000256" key="5">
    <source>
        <dbReference type="ARBA" id="ARBA00023319"/>
    </source>
</evidence>
<feature type="chain" id="PRO_5007723333" evidence="8">
    <location>
        <begin position="25"/>
        <end position="205"/>
    </location>
</feature>
<evidence type="ECO:0000256" key="2">
    <source>
        <dbReference type="ARBA" id="ARBA00022692"/>
    </source>
</evidence>
<reference evidence="10" key="2">
    <citation type="journal article" date="2013" name="Fish Shellfish Immunol.">
        <title>B cell receptor accessory molecule CD79?: Characterisation and expression analysis in a cartilaginous fish, the spiny dogfish (Squalus acanthias).</title>
        <authorList>
            <person name="Li R."/>
            <person name="Wang T."/>
            <person name="Bird S."/>
            <person name="Zou J."/>
            <person name="Dooley H."/>
            <person name="Secombes C.J."/>
        </authorList>
    </citation>
    <scope>NUCLEOTIDE SEQUENCE</scope>
    <source>
        <tissue evidence="10">Spleen</tissue>
    </source>
</reference>
<evidence type="ECO:0000256" key="1">
    <source>
        <dbReference type="ARBA" id="ARBA00004479"/>
    </source>
</evidence>
<feature type="signal peptide" evidence="8">
    <location>
        <begin position="1"/>
        <end position="24"/>
    </location>
</feature>
<dbReference type="GO" id="GO:0030183">
    <property type="term" value="P:B cell differentiation"/>
    <property type="evidence" value="ECO:0007669"/>
    <property type="project" value="TreeGrafter"/>
</dbReference>
<dbReference type="PANTHER" id="PTHR14334:SF1">
    <property type="entry name" value="B-CELL ANTIGEN RECEPTOR COMPLEX-ASSOCIATED PROTEIN ALPHA CHAIN"/>
    <property type="match status" value="1"/>
</dbReference>
<evidence type="ECO:0000313" key="9">
    <source>
        <dbReference type="EMBL" id="CCO61976.1"/>
    </source>
</evidence>
<evidence type="ECO:0000256" key="6">
    <source>
        <dbReference type="SAM" id="Coils"/>
    </source>
</evidence>
<comment type="subcellular location">
    <subcellularLocation>
        <location evidence="1">Membrane</location>
        <topology evidence="1">Single-pass type I membrane protein</topology>
    </subcellularLocation>
</comment>
<keyword evidence="4 7" id="KW-0472">Membrane</keyword>
<sequence length="205" mass="23035">MANCAVRTVALGLLLTAMVVPVGTMKVPAPSVRAEIGSAFLLQCNIGAGKEVNWEKRSYNGSTWQTVPSASAKATWWKVEETALGVYRCQHVRTKDTSCEIGLRLYRTPQSNIFNIRDSVKNIILMVEGILLISCVVIPGTILLREKSQKSLKERIQRYKEENENLYEGLNQADQSTYEDITRGQQCMYQDVANYRVSDSQLEQP</sequence>
<evidence type="ECO:0000256" key="7">
    <source>
        <dbReference type="SAM" id="Phobius"/>
    </source>
</evidence>
<evidence type="ECO:0000313" key="10">
    <source>
        <dbReference type="EMBL" id="CCO61977.1"/>
    </source>
</evidence>
<name>R4Z9U3_SQUAC</name>
<dbReference type="SMART" id="SM00077">
    <property type="entry name" value="ITAM"/>
    <property type="match status" value="1"/>
</dbReference>
<dbReference type="EMBL" id="HF549284">
    <property type="protein sequence ID" value="CCO61977.1"/>
    <property type="molecule type" value="mRNA"/>
</dbReference>
<evidence type="ECO:0000256" key="8">
    <source>
        <dbReference type="SAM" id="SignalP"/>
    </source>
</evidence>
<keyword evidence="5" id="KW-0393">Immunoglobulin domain</keyword>
<dbReference type="GO" id="GO:0004888">
    <property type="term" value="F:transmembrane signaling receptor activity"/>
    <property type="evidence" value="ECO:0007669"/>
    <property type="project" value="InterPro"/>
</dbReference>
<keyword evidence="8" id="KW-0732">Signal</keyword>
<gene>
    <name evidence="10" type="primary">cd79a</name>
</gene>
<feature type="transmembrane region" description="Helical" evidence="7">
    <location>
        <begin position="123"/>
        <end position="144"/>
    </location>
</feature>
<dbReference type="AlphaFoldDB" id="R4Z9U3"/>
<keyword evidence="6" id="KW-0175">Coiled coil</keyword>
<dbReference type="EMBL" id="HF549283">
    <property type="protein sequence ID" value="CCO61976.1"/>
    <property type="molecule type" value="Genomic_DNA"/>
</dbReference>